<keyword evidence="6 17" id="KW-0547">Nucleotide-binding</keyword>
<feature type="domain" description="YjeF C-terminal" evidence="20">
    <location>
        <begin position="233"/>
        <end position="500"/>
    </location>
</feature>
<dbReference type="EC" id="4.2.1.136" evidence="19"/>
<dbReference type="PANTHER" id="PTHR12592:SF0">
    <property type="entry name" value="ATP-DEPENDENT (S)-NAD(P)H-HYDRATE DEHYDRATASE"/>
    <property type="match status" value="1"/>
</dbReference>
<evidence type="ECO:0000256" key="18">
    <source>
        <dbReference type="HAMAP-Rule" id="MF_01966"/>
    </source>
</evidence>
<dbReference type="SUPFAM" id="SSF53613">
    <property type="entry name" value="Ribokinase-like"/>
    <property type="match status" value="1"/>
</dbReference>
<feature type="binding site" evidence="17">
    <location>
        <position position="447"/>
    </location>
    <ligand>
        <name>(6S)-NADPHX</name>
        <dbReference type="ChEBI" id="CHEBI:64076"/>
    </ligand>
</feature>
<evidence type="ECO:0000256" key="11">
    <source>
        <dbReference type="ARBA" id="ARBA00023235"/>
    </source>
</evidence>
<feature type="binding site" evidence="18">
    <location>
        <begin position="69"/>
        <end position="73"/>
    </location>
    <ligand>
        <name>(6S)-NADPHX</name>
        <dbReference type="ChEBI" id="CHEBI:64076"/>
    </ligand>
</feature>
<dbReference type="EMBL" id="JBHRSL010000002">
    <property type="protein sequence ID" value="MFC3051140.1"/>
    <property type="molecule type" value="Genomic_DNA"/>
</dbReference>
<evidence type="ECO:0000256" key="9">
    <source>
        <dbReference type="ARBA" id="ARBA00022958"/>
    </source>
</evidence>
<dbReference type="SUPFAM" id="SSF64153">
    <property type="entry name" value="YjeF N-terminal domain-like"/>
    <property type="match status" value="1"/>
</dbReference>
<feature type="binding site" evidence="18">
    <location>
        <position position="70"/>
    </location>
    <ligand>
        <name>K(+)</name>
        <dbReference type="ChEBI" id="CHEBI:29103"/>
    </ligand>
</feature>
<reference evidence="23" key="1">
    <citation type="journal article" date="2019" name="Int. J. Syst. Evol. Microbiol.">
        <title>The Global Catalogue of Microorganisms (GCM) 10K type strain sequencing project: providing services to taxonomists for standard genome sequencing and annotation.</title>
        <authorList>
            <consortium name="The Broad Institute Genomics Platform"/>
            <consortium name="The Broad Institute Genome Sequencing Center for Infectious Disease"/>
            <person name="Wu L."/>
            <person name="Ma J."/>
        </authorList>
    </citation>
    <scope>NUCLEOTIDE SEQUENCE [LARGE SCALE GENOMIC DNA]</scope>
    <source>
        <strain evidence="23">KCTC 62164</strain>
    </source>
</reference>
<feature type="binding site" evidence="17">
    <location>
        <position position="268"/>
    </location>
    <ligand>
        <name>(6S)-NADPHX</name>
        <dbReference type="ChEBI" id="CHEBI:64076"/>
    </ligand>
</feature>
<gene>
    <name evidence="17" type="primary">nnrD</name>
    <name evidence="18" type="synonym">nnrE</name>
    <name evidence="22" type="ORF">ACFOKA_04400</name>
</gene>
<dbReference type="HAMAP" id="MF_01966">
    <property type="entry name" value="NADHX_epimerase"/>
    <property type="match status" value="1"/>
</dbReference>
<feature type="binding site" evidence="17">
    <location>
        <position position="446"/>
    </location>
    <ligand>
        <name>AMP</name>
        <dbReference type="ChEBI" id="CHEBI:456215"/>
    </ligand>
</feature>
<evidence type="ECO:0000256" key="15">
    <source>
        <dbReference type="ARBA" id="ARBA00048238"/>
    </source>
</evidence>
<evidence type="ECO:0000256" key="4">
    <source>
        <dbReference type="ARBA" id="ARBA00009524"/>
    </source>
</evidence>
<proteinExistence type="inferred from homology"/>
<dbReference type="InterPro" id="IPR030677">
    <property type="entry name" value="Nnr"/>
</dbReference>
<dbReference type="CDD" id="cd01171">
    <property type="entry name" value="YXKO-related"/>
    <property type="match status" value="1"/>
</dbReference>
<keyword evidence="11 18" id="KW-0413">Isomerase</keyword>
<sequence>MAVSWSSNEHVLLTPAEASAADAWAINSGVSGLDLMESAGRATAEMLVEYIGTPLETGGEIIVLCGPGNNGGDGFVTARYLDDWGYPVRVIAVSSLDEMTSDAAEMAEIWRGQTDKIDAARLKNVSVVVDCLFGTGLSRPIEEPIADLINKVNALDAFKLAVDLPSGLDGVTGLPTGACFQADATVTFSYRKPAHLIAPGRFYCGGADHVHVADIGLPEESLSELDPQYFSNEPSLWGWCFPFQGPETHKYDRGHLLVLGGKEPTLGASRLASMAALRAGAGLVTLAAPSETYGVQAAALTDVMVRRFDSVFGFIGIMADHRIGTVILGPGSGISEKTVDMVQQAGRKERNMVLDADVLSSMIGRIEIISDIKNCAVVLTPHEGEFIRLFPDLDYKKDRLAAVRAAAKRACATVVLKGVSTVVADETGRVSIATNAPSWLAVGGTGDVLSGIIGSLLVQGMPAFEAASAAVWMHGEAGMKAGRGMIASDLVNAIPSILPG</sequence>
<evidence type="ECO:0000256" key="1">
    <source>
        <dbReference type="ARBA" id="ARBA00000013"/>
    </source>
</evidence>
<comment type="catalytic activity">
    <reaction evidence="16 17 19">
        <text>(6S)-NADPHX + ADP = AMP + phosphate + NADPH + H(+)</text>
        <dbReference type="Rhea" id="RHEA:32235"/>
        <dbReference type="ChEBI" id="CHEBI:15378"/>
        <dbReference type="ChEBI" id="CHEBI:43474"/>
        <dbReference type="ChEBI" id="CHEBI:57783"/>
        <dbReference type="ChEBI" id="CHEBI:64076"/>
        <dbReference type="ChEBI" id="CHEBI:456215"/>
        <dbReference type="ChEBI" id="CHEBI:456216"/>
        <dbReference type="EC" id="4.2.1.136"/>
    </reaction>
</comment>
<comment type="similarity">
    <text evidence="17">Belongs to the NnrD/CARKD family.</text>
</comment>
<dbReference type="PANTHER" id="PTHR12592">
    <property type="entry name" value="ATP-DEPENDENT (S)-NAD(P)H-HYDRATE DEHYDRATASE FAMILY MEMBER"/>
    <property type="match status" value="1"/>
</dbReference>
<dbReference type="Gene3D" id="3.40.1190.20">
    <property type="match status" value="1"/>
</dbReference>
<dbReference type="NCBIfam" id="TIGR00196">
    <property type="entry name" value="yjeF_cterm"/>
    <property type="match status" value="1"/>
</dbReference>
<dbReference type="InterPro" id="IPR017953">
    <property type="entry name" value="Carbohydrate_kinase_pred_CS"/>
</dbReference>
<dbReference type="EC" id="5.1.99.6" evidence="19"/>
<dbReference type="InterPro" id="IPR029056">
    <property type="entry name" value="Ribokinase-like"/>
</dbReference>
<comment type="similarity">
    <text evidence="4 19">In the C-terminal section; belongs to the NnrD/CARKD family.</text>
</comment>
<evidence type="ECO:0000256" key="6">
    <source>
        <dbReference type="ARBA" id="ARBA00022741"/>
    </source>
</evidence>
<keyword evidence="5 18" id="KW-0479">Metal-binding</keyword>
<dbReference type="PIRSF" id="PIRSF017184">
    <property type="entry name" value="Nnr"/>
    <property type="match status" value="1"/>
</dbReference>
<dbReference type="PROSITE" id="PS01050">
    <property type="entry name" value="YJEF_C_2"/>
    <property type="match status" value="1"/>
</dbReference>
<comment type="cofactor">
    <cofactor evidence="18 19">
        <name>K(+)</name>
        <dbReference type="ChEBI" id="CHEBI:29103"/>
    </cofactor>
    <text evidence="18 19">Binds 1 potassium ion per subunit.</text>
</comment>
<comment type="caution">
    <text evidence="22">The sequence shown here is derived from an EMBL/GenBank/DDBJ whole genome shotgun (WGS) entry which is preliminary data.</text>
</comment>
<evidence type="ECO:0000256" key="13">
    <source>
        <dbReference type="ARBA" id="ARBA00023268"/>
    </source>
</evidence>
<comment type="cofactor">
    <cofactor evidence="17">
        <name>Mg(2+)</name>
        <dbReference type="ChEBI" id="CHEBI:18420"/>
    </cofactor>
</comment>
<feature type="domain" description="YjeF N-terminal" evidence="21">
    <location>
        <begin position="18"/>
        <end position="223"/>
    </location>
</feature>
<comment type="catalytic activity">
    <reaction evidence="15 17 19">
        <text>(6S)-NADHX + ADP = AMP + phosphate + NADH + H(+)</text>
        <dbReference type="Rhea" id="RHEA:32223"/>
        <dbReference type="ChEBI" id="CHEBI:15378"/>
        <dbReference type="ChEBI" id="CHEBI:43474"/>
        <dbReference type="ChEBI" id="CHEBI:57945"/>
        <dbReference type="ChEBI" id="CHEBI:64074"/>
        <dbReference type="ChEBI" id="CHEBI:456215"/>
        <dbReference type="ChEBI" id="CHEBI:456216"/>
        <dbReference type="EC" id="4.2.1.136"/>
    </reaction>
</comment>
<dbReference type="Pfam" id="PF01256">
    <property type="entry name" value="Carb_kinase"/>
    <property type="match status" value="1"/>
</dbReference>
<protein>
    <recommendedName>
        <fullName evidence="19">Bifunctional NAD(P)H-hydrate repair enzyme</fullName>
    </recommendedName>
    <alternativeName>
        <fullName evidence="19">Nicotinamide nucleotide repair protein</fullName>
    </alternativeName>
    <domain>
        <recommendedName>
            <fullName evidence="19">ADP-dependent (S)-NAD(P)H-hydrate dehydratase</fullName>
            <ecNumber evidence="19">4.2.1.136</ecNumber>
        </recommendedName>
        <alternativeName>
            <fullName evidence="19">ADP-dependent NAD(P)HX dehydratase</fullName>
        </alternativeName>
    </domain>
    <domain>
        <recommendedName>
            <fullName evidence="19">NAD(P)H-hydrate epimerase</fullName>
            <ecNumber evidence="19">5.1.99.6</ecNumber>
        </recommendedName>
    </domain>
</protein>
<dbReference type="RefSeq" id="WP_194211946.1">
    <property type="nucleotide sequence ID" value="NZ_CP061205.1"/>
</dbReference>
<dbReference type="NCBIfam" id="TIGR00197">
    <property type="entry name" value="yjeF_nterm"/>
    <property type="match status" value="1"/>
</dbReference>
<feature type="binding site" evidence="17">
    <location>
        <begin position="417"/>
        <end position="421"/>
    </location>
    <ligand>
        <name>AMP</name>
        <dbReference type="ChEBI" id="CHEBI:456215"/>
    </ligand>
</feature>
<evidence type="ECO:0000256" key="12">
    <source>
        <dbReference type="ARBA" id="ARBA00023239"/>
    </source>
</evidence>
<keyword evidence="23" id="KW-1185">Reference proteome</keyword>
<dbReference type="InterPro" id="IPR036652">
    <property type="entry name" value="YjeF_N_dom_sf"/>
</dbReference>
<comment type="function">
    <text evidence="18">Catalyzes the epimerization of the S- and R-forms of NAD(P)HX, a damaged form of NAD(P)H that is a result of enzymatic or heat-dependent hydration. This is a prerequisite for the S-specific NAD(P)H-hydrate dehydratase to allow the repair of both epimers of NAD(P)HX.</text>
</comment>
<feature type="binding site" evidence="18">
    <location>
        <begin position="134"/>
        <end position="140"/>
    </location>
    <ligand>
        <name>(6S)-NADPHX</name>
        <dbReference type="ChEBI" id="CHEBI:64076"/>
    </ligand>
</feature>
<comment type="catalytic activity">
    <reaction evidence="2 18 19">
        <text>(6R)-NADPHX = (6S)-NADPHX</text>
        <dbReference type="Rhea" id="RHEA:32227"/>
        <dbReference type="ChEBI" id="CHEBI:64076"/>
        <dbReference type="ChEBI" id="CHEBI:64077"/>
        <dbReference type="EC" id="5.1.99.6"/>
    </reaction>
</comment>
<feature type="binding site" evidence="18">
    <location>
        <position position="166"/>
    </location>
    <ligand>
        <name>K(+)</name>
        <dbReference type="ChEBI" id="CHEBI:29103"/>
    </ligand>
</feature>
<evidence type="ECO:0000259" key="21">
    <source>
        <dbReference type="PROSITE" id="PS51385"/>
    </source>
</evidence>
<dbReference type="Pfam" id="PF03853">
    <property type="entry name" value="YjeF_N"/>
    <property type="match status" value="1"/>
</dbReference>
<dbReference type="Gene3D" id="3.40.50.10260">
    <property type="entry name" value="YjeF N-terminal domain"/>
    <property type="match status" value="1"/>
</dbReference>
<dbReference type="InterPro" id="IPR004443">
    <property type="entry name" value="YjeF_N_dom"/>
</dbReference>
<comment type="function">
    <text evidence="14 19">Bifunctional enzyme that catalyzes the epimerization of the S- and R-forms of NAD(P)HX and the dehydration of the S-form of NAD(P)HX at the expense of ADP, which is converted to AMP. This allows the repair of both epimers of NAD(P)HX, a damaged form of NAD(P)H that is a result of enzymatic or heat-dependent hydration.</text>
</comment>
<keyword evidence="7 17" id="KW-0067">ATP-binding</keyword>
<comment type="subunit">
    <text evidence="17">Homotetramer.</text>
</comment>
<keyword evidence="13" id="KW-0511">Multifunctional enzyme</keyword>
<keyword evidence="12 17" id="KW-0456">Lyase</keyword>
<evidence type="ECO:0000256" key="3">
    <source>
        <dbReference type="ARBA" id="ARBA00006001"/>
    </source>
</evidence>
<keyword evidence="10 17" id="KW-0520">NAD</keyword>
<keyword evidence="9 18" id="KW-0630">Potassium</keyword>
<dbReference type="HAMAP" id="MF_01965">
    <property type="entry name" value="NADHX_dehydratase"/>
    <property type="match status" value="1"/>
</dbReference>
<evidence type="ECO:0000256" key="19">
    <source>
        <dbReference type="PIRNR" id="PIRNR017184"/>
    </source>
</evidence>
<comment type="similarity">
    <text evidence="3 19">In the N-terminal section; belongs to the NnrE/AIBP family.</text>
</comment>
<dbReference type="PROSITE" id="PS51383">
    <property type="entry name" value="YJEF_C_3"/>
    <property type="match status" value="1"/>
</dbReference>
<comment type="function">
    <text evidence="17">Catalyzes the dehydration of the S-form of NAD(P)HX at the expense of ADP, which is converted to AMP. Together with NAD(P)HX epimerase, which catalyzes the epimerization of the S- and R-forms, the enzyme allows the repair of both epimers of NAD(P)HX, a damaged form of NAD(P)H that is a result of enzymatic or heat-dependent hydration.</text>
</comment>
<evidence type="ECO:0000259" key="20">
    <source>
        <dbReference type="PROSITE" id="PS51383"/>
    </source>
</evidence>
<evidence type="ECO:0000256" key="8">
    <source>
        <dbReference type="ARBA" id="ARBA00022857"/>
    </source>
</evidence>
<feature type="binding site" evidence="17">
    <location>
        <position position="382"/>
    </location>
    <ligand>
        <name>(6S)-NADPHX</name>
        <dbReference type="ChEBI" id="CHEBI:64076"/>
    </ligand>
</feature>
<name>A0ABV7D2J5_9PROT</name>
<evidence type="ECO:0000313" key="23">
    <source>
        <dbReference type="Proteomes" id="UP001595444"/>
    </source>
</evidence>
<evidence type="ECO:0000256" key="14">
    <source>
        <dbReference type="ARBA" id="ARBA00025153"/>
    </source>
</evidence>
<organism evidence="22 23">
    <name type="scientific">Kordiimonas pumila</name>
    <dbReference type="NCBI Taxonomy" id="2161677"/>
    <lineage>
        <taxon>Bacteria</taxon>
        <taxon>Pseudomonadati</taxon>
        <taxon>Pseudomonadota</taxon>
        <taxon>Alphaproteobacteria</taxon>
        <taxon>Kordiimonadales</taxon>
        <taxon>Kordiimonadaceae</taxon>
        <taxon>Kordiimonas</taxon>
    </lineage>
</organism>
<evidence type="ECO:0000256" key="7">
    <source>
        <dbReference type="ARBA" id="ARBA00022840"/>
    </source>
</evidence>
<feature type="binding site" evidence="17">
    <location>
        <position position="331"/>
    </location>
    <ligand>
        <name>(6S)-NADPHX</name>
        <dbReference type="ChEBI" id="CHEBI:64076"/>
    </ligand>
</feature>
<dbReference type="Proteomes" id="UP001595444">
    <property type="component" value="Unassembled WGS sequence"/>
</dbReference>
<accession>A0ABV7D2J5</accession>
<feature type="binding site" evidence="18">
    <location>
        <position position="163"/>
    </location>
    <ligand>
        <name>(6S)-NADPHX</name>
        <dbReference type="ChEBI" id="CHEBI:64076"/>
    </ligand>
</feature>
<dbReference type="InterPro" id="IPR000631">
    <property type="entry name" value="CARKD"/>
</dbReference>
<dbReference type="PROSITE" id="PS51385">
    <property type="entry name" value="YJEF_N"/>
    <property type="match status" value="1"/>
</dbReference>
<keyword evidence="8 17" id="KW-0521">NADP</keyword>
<evidence type="ECO:0000256" key="2">
    <source>
        <dbReference type="ARBA" id="ARBA00000909"/>
    </source>
</evidence>
<evidence type="ECO:0000256" key="5">
    <source>
        <dbReference type="ARBA" id="ARBA00022723"/>
    </source>
</evidence>
<evidence type="ECO:0000313" key="22">
    <source>
        <dbReference type="EMBL" id="MFC3051140.1"/>
    </source>
</evidence>
<comment type="similarity">
    <text evidence="18">Belongs to the NnrE/AIBP family.</text>
</comment>
<evidence type="ECO:0000256" key="10">
    <source>
        <dbReference type="ARBA" id="ARBA00023027"/>
    </source>
</evidence>
<comment type="catalytic activity">
    <reaction evidence="1 18 19">
        <text>(6R)-NADHX = (6S)-NADHX</text>
        <dbReference type="Rhea" id="RHEA:32215"/>
        <dbReference type="ChEBI" id="CHEBI:64074"/>
        <dbReference type="ChEBI" id="CHEBI:64075"/>
        <dbReference type="EC" id="5.1.99.6"/>
    </reaction>
</comment>
<feature type="binding site" evidence="18">
    <location>
        <position position="130"/>
    </location>
    <ligand>
        <name>K(+)</name>
        <dbReference type="ChEBI" id="CHEBI:29103"/>
    </ligand>
</feature>
<evidence type="ECO:0000256" key="16">
    <source>
        <dbReference type="ARBA" id="ARBA00049209"/>
    </source>
</evidence>
<comment type="caution">
    <text evidence="18">Lacks conserved residue(s) required for the propagation of feature annotation.</text>
</comment>
<evidence type="ECO:0000256" key="17">
    <source>
        <dbReference type="HAMAP-Rule" id="MF_01965"/>
    </source>
</evidence>